<evidence type="ECO:0000256" key="1">
    <source>
        <dbReference type="ARBA" id="ARBA00005964"/>
    </source>
</evidence>
<evidence type="ECO:0000256" key="2">
    <source>
        <dbReference type="ARBA" id="ARBA00022801"/>
    </source>
</evidence>
<dbReference type="EC" id="3.1.1.-" evidence="3"/>
<dbReference type="PANTHER" id="PTHR43142">
    <property type="entry name" value="CARBOXYLIC ESTER HYDROLASE"/>
    <property type="match status" value="1"/>
</dbReference>
<comment type="similarity">
    <text evidence="1 3">Belongs to the type-B carboxylesterase/lipase family.</text>
</comment>
<proteinExistence type="inferred from homology"/>
<dbReference type="InterPro" id="IPR029058">
    <property type="entry name" value="AB_hydrolase_fold"/>
</dbReference>
<comment type="caution">
    <text evidence="5">The sequence shown here is derived from an EMBL/GenBank/DDBJ whole genome shotgun (WGS) entry which is preliminary data.</text>
</comment>
<reference evidence="5 6" key="1">
    <citation type="submission" date="2019-07" db="EMBL/GenBank/DDBJ databases">
        <title>Whole genome shotgun sequence of Gluconobacter kanchanaburiensis NBRC 103587.</title>
        <authorList>
            <person name="Hosoyama A."/>
            <person name="Uohara A."/>
            <person name="Ohji S."/>
            <person name="Ichikawa N."/>
        </authorList>
    </citation>
    <scope>NUCLEOTIDE SEQUENCE [LARGE SCALE GENOMIC DNA]</scope>
    <source>
        <strain evidence="5 6">NBRC 103587</strain>
    </source>
</reference>
<dbReference type="SUPFAM" id="SSF53474">
    <property type="entry name" value="alpha/beta-Hydrolases"/>
    <property type="match status" value="1"/>
</dbReference>
<dbReference type="PROSITE" id="PS00122">
    <property type="entry name" value="CARBOXYLESTERASE_B_1"/>
    <property type="match status" value="1"/>
</dbReference>
<evidence type="ECO:0000313" key="6">
    <source>
        <dbReference type="Proteomes" id="UP000321079"/>
    </source>
</evidence>
<dbReference type="GO" id="GO:0016787">
    <property type="term" value="F:hydrolase activity"/>
    <property type="evidence" value="ECO:0007669"/>
    <property type="project" value="UniProtKB-KW"/>
</dbReference>
<sequence>MTVGYRVGALGFLELGAILGKAYEGSGNNGLRDQTLALRWVEENIAEFGGDPSRVTLAGESSGAKSVAALLASPETRGLCHQAIIESGGGQTVHRLEDAEAVTRLFLSEFGVGPEAERLVLTASVPDILAAQARTINRYDRAFAFRPVIDGRFLFQRPVDALSAGSVRNLPLLIGTNHDESIFFIAPDHAETPIMGRDLANLAPEAVPALLGAYLRSFPKEGIAKRKLRLLTAEEYWIPTVRLIDGHTQAGGTCFAYRFDRPATSGRYEGFVSHGAELPYAWGNTLDSAISPLIGDRRSAEILARTINTAWVSFVATGRPSCRELPYWPPYGTQRRTMLLNDRSVIVNDPGSEERRIWNGVL</sequence>
<dbReference type="AlphaFoldDB" id="A0A511B9B8"/>
<dbReference type="Pfam" id="PF00135">
    <property type="entry name" value="COesterase"/>
    <property type="match status" value="1"/>
</dbReference>
<dbReference type="EMBL" id="BJVA01000015">
    <property type="protein sequence ID" value="GEK97040.1"/>
    <property type="molecule type" value="Genomic_DNA"/>
</dbReference>
<evidence type="ECO:0000259" key="4">
    <source>
        <dbReference type="Pfam" id="PF00135"/>
    </source>
</evidence>
<evidence type="ECO:0000313" key="5">
    <source>
        <dbReference type="EMBL" id="GEK97040.1"/>
    </source>
</evidence>
<dbReference type="InterPro" id="IPR002018">
    <property type="entry name" value="CarbesteraseB"/>
</dbReference>
<accession>A0A511B9B8</accession>
<protein>
    <recommendedName>
        <fullName evidence="3">Carboxylic ester hydrolase</fullName>
        <ecNumber evidence="3">3.1.1.-</ecNumber>
    </recommendedName>
</protein>
<keyword evidence="2 3" id="KW-0378">Hydrolase</keyword>
<evidence type="ECO:0000256" key="3">
    <source>
        <dbReference type="RuleBase" id="RU361235"/>
    </source>
</evidence>
<feature type="domain" description="Carboxylesterase type B" evidence="4">
    <location>
        <begin position="2"/>
        <end position="341"/>
    </location>
</feature>
<dbReference type="InterPro" id="IPR019826">
    <property type="entry name" value="Carboxylesterase_B_AS"/>
</dbReference>
<name>A0A511B9B8_9PROT</name>
<keyword evidence="6" id="KW-1185">Reference proteome</keyword>
<dbReference type="Gene3D" id="3.40.50.1820">
    <property type="entry name" value="alpha/beta hydrolase"/>
    <property type="match status" value="1"/>
</dbReference>
<gene>
    <name evidence="5" type="ORF">GKA01_22370</name>
</gene>
<organism evidence="5 6">
    <name type="scientific">Gluconobacter kanchanaburiensis NBRC 103587</name>
    <dbReference type="NCBI Taxonomy" id="1307948"/>
    <lineage>
        <taxon>Bacteria</taxon>
        <taxon>Pseudomonadati</taxon>
        <taxon>Pseudomonadota</taxon>
        <taxon>Alphaproteobacteria</taxon>
        <taxon>Acetobacterales</taxon>
        <taxon>Acetobacteraceae</taxon>
        <taxon>Gluconobacter</taxon>
    </lineage>
</organism>
<dbReference type="Proteomes" id="UP000321079">
    <property type="component" value="Unassembled WGS sequence"/>
</dbReference>
<dbReference type="PANTHER" id="PTHR43142:SF1">
    <property type="entry name" value="CARBOXYLIC ESTER HYDROLASE"/>
    <property type="match status" value="1"/>
</dbReference>